<dbReference type="PRINTS" id="PR00455">
    <property type="entry name" value="HTHTETR"/>
</dbReference>
<organism evidence="6 7">
    <name type="scientific">Paractinoplanes atraurantiacus</name>
    <dbReference type="NCBI Taxonomy" id="1036182"/>
    <lineage>
        <taxon>Bacteria</taxon>
        <taxon>Bacillati</taxon>
        <taxon>Actinomycetota</taxon>
        <taxon>Actinomycetes</taxon>
        <taxon>Micromonosporales</taxon>
        <taxon>Micromonosporaceae</taxon>
        <taxon>Paractinoplanes</taxon>
    </lineage>
</organism>
<dbReference type="SUPFAM" id="SSF46689">
    <property type="entry name" value="Homeodomain-like"/>
    <property type="match status" value="1"/>
</dbReference>
<name>A0A285JWE6_9ACTN</name>
<dbReference type="PROSITE" id="PS50977">
    <property type="entry name" value="HTH_TETR_2"/>
    <property type="match status" value="1"/>
</dbReference>
<evidence type="ECO:0000256" key="2">
    <source>
        <dbReference type="ARBA" id="ARBA00023125"/>
    </source>
</evidence>
<evidence type="ECO:0000313" key="7">
    <source>
        <dbReference type="Proteomes" id="UP000219612"/>
    </source>
</evidence>
<dbReference type="OrthoDB" id="3784817at2"/>
<evidence type="ECO:0000313" key="6">
    <source>
        <dbReference type="EMBL" id="SNY64659.1"/>
    </source>
</evidence>
<dbReference type="RefSeq" id="WP_097327148.1">
    <property type="nucleotide sequence ID" value="NZ_OBDY01000027.1"/>
</dbReference>
<evidence type="ECO:0000256" key="1">
    <source>
        <dbReference type="ARBA" id="ARBA00023015"/>
    </source>
</evidence>
<keyword evidence="1" id="KW-0805">Transcription regulation</keyword>
<dbReference type="SUPFAM" id="SSF48498">
    <property type="entry name" value="Tetracyclin repressor-like, C-terminal domain"/>
    <property type="match status" value="1"/>
</dbReference>
<dbReference type="GO" id="GO:0003700">
    <property type="term" value="F:DNA-binding transcription factor activity"/>
    <property type="evidence" value="ECO:0007669"/>
    <property type="project" value="TreeGrafter"/>
</dbReference>
<gene>
    <name evidence="6" type="ORF">SAMN05421748_12713</name>
</gene>
<dbReference type="GO" id="GO:0000976">
    <property type="term" value="F:transcription cis-regulatory region binding"/>
    <property type="evidence" value="ECO:0007669"/>
    <property type="project" value="TreeGrafter"/>
</dbReference>
<keyword evidence="3" id="KW-0804">Transcription</keyword>
<reference evidence="6 7" key="1">
    <citation type="submission" date="2017-09" db="EMBL/GenBank/DDBJ databases">
        <authorList>
            <person name="Ehlers B."/>
            <person name="Leendertz F.H."/>
        </authorList>
    </citation>
    <scope>NUCLEOTIDE SEQUENCE [LARGE SCALE GENOMIC DNA]</scope>
    <source>
        <strain evidence="6 7">CGMCC 4.6857</strain>
    </source>
</reference>
<feature type="domain" description="HTH tetR-type" evidence="5">
    <location>
        <begin position="3"/>
        <end position="63"/>
    </location>
</feature>
<dbReference type="InterPro" id="IPR050109">
    <property type="entry name" value="HTH-type_TetR-like_transc_reg"/>
</dbReference>
<keyword evidence="7" id="KW-1185">Reference proteome</keyword>
<evidence type="ECO:0000259" key="5">
    <source>
        <dbReference type="PROSITE" id="PS50977"/>
    </source>
</evidence>
<dbReference type="Gene3D" id="1.10.357.10">
    <property type="entry name" value="Tetracycline Repressor, domain 2"/>
    <property type="match status" value="1"/>
</dbReference>
<dbReference type="PANTHER" id="PTHR30055:SF234">
    <property type="entry name" value="HTH-TYPE TRANSCRIPTIONAL REGULATOR BETI"/>
    <property type="match status" value="1"/>
</dbReference>
<dbReference type="AlphaFoldDB" id="A0A285JWE6"/>
<dbReference type="EMBL" id="OBDY01000027">
    <property type="protein sequence ID" value="SNY64659.1"/>
    <property type="molecule type" value="Genomic_DNA"/>
</dbReference>
<proteinExistence type="predicted"/>
<evidence type="ECO:0000256" key="4">
    <source>
        <dbReference type="PROSITE-ProRule" id="PRU00335"/>
    </source>
</evidence>
<evidence type="ECO:0000256" key="3">
    <source>
        <dbReference type="ARBA" id="ARBA00023163"/>
    </source>
</evidence>
<accession>A0A285JWE6</accession>
<dbReference type="InterPro" id="IPR001647">
    <property type="entry name" value="HTH_TetR"/>
</dbReference>
<sequence length="230" mass="24753">MAWDTRERIIRAAGRLLAEQGRDAVTTRSVASAAGVQPPAIYRLFGDKDSLLDAVAVHGMRDYLADKGALGETDDPVHDLARAWDLHIRFGLAEPACYLLAFGEPRPGRAGSARREAIARLRHLVERIAAAGRLRTSVERATEMLHSGGVGVVVSQLAIEPDERDPGVPQAMWETVRAAIVTGRPARTGKTLSQYAGALRQALPGAPGGALTEAERLLLVEWLGRLSDAR</sequence>
<dbReference type="InterPro" id="IPR036271">
    <property type="entry name" value="Tet_transcr_reg_TetR-rel_C_sf"/>
</dbReference>
<dbReference type="Pfam" id="PF00440">
    <property type="entry name" value="TetR_N"/>
    <property type="match status" value="1"/>
</dbReference>
<dbReference type="PANTHER" id="PTHR30055">
    <property type="entry name" value="HTH-TYPE TRANSCRIPTIONAL REGULATOR RUTR"/>
    <property type="match status" value="1"/>
</dbReference>
<dbReference type="Proteomes" id="UP000219612">
    <property type="component" value="Unassembled WGS sequence"/>
</dbReference>
<protein>
    <submittedName>
        <fullName evidence="6">DNA-binding transcriptional regulator, AcrR family</fullName>
    </submittedName>
</protein>
<keyword evidence="2 4" id="KW-0238">DNA-binding</keyword>
<dbReference type="InterPro" id="IPR009057">
    <property type="entry name" value="Homeodomain-like_sf"/>
</dbReference>
<feature type="DNA-binding region" description="H-T-H motif" evidence="4">
    <location>
        <begin position="26"/>
        <end position="45"/>
    </location>
</feature>